<gene>
    <name evidence="1" type="ORF">MBAV_002554</name>
</gene>
<comment type="caution">
    <text evidence="1">The sequence shown here is derived from an EMBL/GenBank/DDBJ whole genome shotgun (WGS) entry which is preliminary data.</text>
</comment>
<dbReference type="Proteomes" id="UP000033423">
    <property type="component" value="Unassembled WGS sequence"/>
</dbReference>
<accession>A0A0F3GTH9</accession>
<dbReference type="EMBL" id="LACI01001105">
    <property type="protein sequence ID" value="KJU85249.1"/>
    <property type="molecule type" value="Genomic_DNA"/>
</dbReference>
<keyword evidence="2" id="KW-1185">Reference proteome</keyword>
<reference evidence="1 2" key="1">
    <citation type="submission" date="2015-02" db="EMBL/GenBank/DDBJ databases">
        <title>Single-cell genomics of uncultivated deep-branching MTB reveals a conserved set of magnetosome genes.</title>
        <authorList>
            <person name="Kolinko S."/>
            <person name="Richter M."/>
            <person name="Glockner F.O."/>
            <person name="Brachmann A."/>
            <person name="Schuler D."/>
        </authorList>
    </citation>
    <scope>NUCLEOTIDE SEQUENCE [LARGE SCALE GENOMIC DNA]</scope>
    <source>
        <strain evidence="1">TM-1</strain>
    </source>
</reference>
<organism evidence="1 2">
    <name type="scientific">Candidatus Magnetobacterium bavaricum</name>
    <dbReference type="NCBI Taxonomy" id="29290"/>
    <lineage>
        <taxon>Bacteria</taxon>
        <taxon>Pseudomonadati</taxon>
        <taxon>Nitrospirota</taxon>
        <taxon>Thermodesulfovibrionia</taxon>
        <taxon>Thermodesulfovibrionales</taxon>
        <taxon>Candidatus Magnetobacteriaceae</taxon>
        <taxon>Candidatus Magnetobacterium</taxon>
    </lineage>
</organism>
<name>A0A0F3GTH9_9BACT</name>
<evidence type="ECO:0000313" key="1">
    <source>
        <dbReference type="EMBL" id="KJU85249.1"/>
    </source>
</evidence>
<sequence length="53" mass="6348">MDFAFIKNIDFCKINKIFIKGVLHENIFSRFKSKNSRGMYQQGRKFETDSQKI</sequence>
<protein>
    <submittedName>
        <fullName evidence="1">Uncharacterized protein</fullName>
    </submittedName>
</protein>
<evidence type="ECO:0000313" key="2">
    <source>
        <dbReference type="Proteomes" id="UP000033423"/>
    </source>
</evidence>
<proteinExistence type="predicted"/>
<dbReference type="AlphaFoldDB" id="A0A0F3GTH9"/>